<feature type="signal peptide" evidence="1">
    <location>
        <begin position="1"/>
        <end position="21"/>
    </location>
</feature>
<name>A0A1Y1LJP9_PHOPY</name>
<reference evidence="2" key="1">
    <citation type="journal article" date="2016" name="Sci. Rep.">
        <title>Molecular characterization of firefly nuptial gifts: a multi-omics approach sheds light on postcopulatory sexual selection.</title>
        <authorList>
            <person name="Al-Wathiqui N."/>
            <person name="Fallon T.R."/>
            <person name="South A."/>
            <person name="Weng J.K."/>
            <person name="Lewis S.M."/>
        </authorList>
    </citation>
    <scope>NUCLEOTIDE SEQUENCE</scope>
</reference>
<keyword evidence="4" id="KW-1185">Reference proteome</keyword>
<evidence type="ECO:0000313" key="3">
    <source>
        <dbReference type="EMBL" id="KAB0796307.1"/>
    </source>
</evidence>
<dbReference type="InParanoid" id="A0A1Y1LJP9"/>
<evidence type="ECO:0000313" key="2">
    <source>
        <dbReference type="EMBL" id="JAV73892.1"/>
    </source>
</evidence>
<gene>
    <name evidence="3" type="ORF">PPYR_10368</name>
</gene>
<proteinExistence type="predicted"/>
<sequence length="414" mass="46579">MMTNCFKVILLLYHLLQFSASGNVRVTFEKCEWKGFTCKSSIELPERIDVTFQCNSTVTGQDIEIYIWSFNAPNTIASLTIQDCEKVHLHFACGDNKAIQWLKVRNVETLEIMQPTVTQNPRKVYFENITSIATLPADSFSQMKNLRYRPSCGFATNELEGIYFKNVFIGNIETAAFRNLSDIREFEWINVAVDKISYAALNIRFADDGVGSITNCSFGILEPLAFQVTADQFSVRGTTIKDLWPSGLNGTSGNFVFTNNTVNNMQSGSIAMLCQTVLIKFNYFKNVESGAFGKISPGLLHDSQTHFGKLQFVYDFKSNTIAHVEDKGIRPDIETYRNVASYLNYTENFLQCSCESLSWYGADINLGFGYSVLKDFNMMILNPQNKNNCNFRPCMCFTGSAPENASATLIPAVF</sequence>
<feature type="chain" id="PRO_5036029845" evidence="1">
    <location>
        <begin position="22"/>
        <end position="414"/>
    </location>
</feature>
<reference evidence="3 4" key="2">
    <citation type="journal article" date="2018" name="Elife">
        <title>Firefly genomes illuminate parallel origins of bioluminescence in beetles.</title>
        <authorList>
            <person name="Fallon T.R."/>
            <person name="Lower S.E."/>
            <person name="Chang C.H."/>
            <person name="Bessho-Uehara M."/>
            <person name="Martin G.J."/>
            <person name="Bewick A.J."/>
            <person name="Behringer M."/>
            <person name="Debat H.J."/>
            <person name="Wong I."/>
            <person name="Day J.C."/>
            <person name="Suvorov A."/>
            <person name="Silva C.J."/>
            <person name="Stanger-Hall K.F."/>
            <person name="Hall D.W."/>
            <person name="Schmitz R.J."/>
            <person name="Nelson D.R."/>
            <person name="Lewis S.M."/>
            <person name="Shigenobu S."/>
            <person name="Bybee S.M."/>
            <person name="Larracuente A.M."/>
            <person name="Oba Y."/>
            <person name="Weng J.K."/>
        </authorList>
    </citation>
    <scope>NUCLEOTIDE SEQUENCE [LARGE SCALE GENOMIC DNA]</scope>
    <source>
        <strain evidence="3">1611_PpyrPB1</strain>
        <tissue evidence="3">Whole body</tissue>
    </source>
</reference>
<reference evidence="3" key="3">
    <citation type="submission" date="2019-08" db="EMBL/GenBank/DDBJ databases">
        <authorList>
            <consortium name="Photinus pyralis genome working group"/>
            <person name="Fallon T.R."/>
            <person name="Sander Lower S.E."/>
            <person name="Weng J.-K."/>
        </authorList>
    </citation>
    <scope>NUCLEOTIDE SEQUENCE</scope>
    <source>
        <strain evidence="3">1611_PpyrPB1</strain>
        <tissue evidence="3">Whole body</tissue>
    </source>
</reference>
<accession>A0A1Y1LJP9</accession>
<evidence type="ECO:0000256" key="1">
    <source>
        <dbReference type="SAM" id="SignalP"/>
    </source>
</evidence>
<dbReference type="EMBL" id="GEZM01053967">
    <property type="protein sequence ID" value="JAV73892.1"/>
    <property type="molecule type" value="Transcribed_RNA"/>
</dbReference>
<evidence type="ECO:0000313" key="4">
    <source>
        <dbReference type="Proteomes" id="UP000327044"/>
    </source>
</evidence>
<dbReference type="AlphaFoldDB" id="A0A1Y1LJP9"/>
<dbReference type="EMBL" id="VVIM01000007">
    <property type="protein sequence ID" value="KAB0796307.1"/>
    <property type="molecule type" value="Genomic_DNA"/>
</dbReference>
<protein>
    <submittedName>
        <fullName evidence="2">Uncharacterized protein</fullName>
    </submittedName>
</protein>
<organism evidence="2">
    <name type="scientific">Photinus pyralis</name>
    <name type="common">Common eastern firefly</name>
    <name type="synonym">Lampyris pyralis</name>
    <dbReference type="NCBI Taxonomy" id="7054"/>
    <lineage>
        <taxon>Eukaryota</taxon>
        <taxon>Metazoa</taxon>
        <taxon>Ecdysozoa</taxon>
        <taxon>Arthropoda</taxon>
        <taxon>Hexapoda</taxon>
        <taxon>Insecta</taxon>
        <taxon>Pterygota</taxon>
        <taxon>Neoptera</taxon>
        <taxon>Endopterygota</taxon>
        <taxon>Coleoptera</taxon>
        <taxon>Polyphaga</taxon>
        <taxon>Elateriformia</taxon>
        <taxon>Elateroidea</taxon>
        <taxon>Lampyridae</taxon>
        <taxon>Lampyrinae</taxon>
        <taxon>Photinus</taxon>
    </lineage>
</organism>
<dbReference type="OrthoDB" id="5970161at2759"/>
<keyword evidence="1" id="KW-0732">Signal</keyword>
<dbReference type="Proteomes" id="UP000327044">
    <property type="component" value="Unassembled WGS sequence"/>
</dbReference>